<organism evidence="2">
    <name type="scientific">Ditylum brightwellii</name>
    <dbReference type="NCBI Taxonomy" id="49249"/>
    <lineage>
        <taxon>Eukaryota</taxon>
        <taxon>Sar</taxon>
        <taxon>Stramenopiles</taxon>
        <taxon>Ochrophyta</taxon>
        <taxon>Bacillariophyta</taxon>
        <taxon>Mediophyceae</taxon>
        <taxon>Lithodesmiophycidae</taxon>
        <taxon>Lithodesmiales</taxon>
        <taxon>Lithodesmiaceae</taxon>
        <taxon>Ditylum</taxon>
    </lineage>
</organism>
<dbReference type="AlphaFoldDB" id="A0A6U3TW61"/>
<feature type="signal peptide" evidence="1">
    <location>
        <begin position="1"/>
        <end position="23"/>
    </location>
</feature>
<protein>
    <recommendedName>
        <fullName evidence="3">CHASE domain-containing protein</fullName>
    </recommendedName>
</protein>
<name>A0A6U3TW61_9STRA</name>
<evidence type="ECO:0000256" key="1">
    <source>
        <dbReference type="SAM" id="SignalP"/>
    </source>
</evidence>
<dbReference type="Gene3D" id="3.10.450.50">
    <property type="match status" value="1"/>
</dbReference>
<feature type="chain" id="PRO_5030160179" description="CHASE domain-containing protein" evidence="1">
    <location>
        <begin position="24"/>
        <end position="254"/>
    </location>
</feature>
<sequence length="254" mass="28259">MFSTTTLLVILSTFVGTINVAHSFLQQANQLKTFYSNNEKRATVVSLSAALAKEDLIRLTKEYITNPSPDYWSDDFIFRGPVIGPLVKKDIIDTLTSVSKDLNTAFPDYEMNAFGFTADDPIEPNRVWYFIRPRGTFLGPFKHPTMGMIEPTGAKYIGPPEARSVIWNDEGKIKYQSVGYVTDRFTGDTTGGRGAVFGQYAVMGQEIDANVGSVGTIFLQRLTGLLPEGMVPLSFSKKEDLPAWWTDERMGAEK</sequence>
<gene>
    <name evidence="2" type="ORF">DBRI00130_LOCUS43855</name>
</gene>
<keyword evidence="1" id="KW-0732">Signal</keyword>
<evidence type="ECO:0000313" key="2">
    <source>
        <dbReference type="EMBL" id="CAE4668288.1"/>
    </source>
</evidence>
<reference evidence="2" key="1">
    <citation type="submission" date="2021-01" db="EMBL/GenBank/DDBJ databases">
        <authorList>
            <person name="Corre E."/>
            <person name="Pelletier E."/>
            <person name="Niang G."/>
            <person name="Scheremetjew M."/>
            <person name="Finn R."/>
            <person name="Kale V."/>
            <person name="Holt S."/>
            <person name="Cochrane G."/>
            <person name="Meng A."/>
            <person name="Brown T."/>
            <person name="Cohen L."/>
        </authorList>
    </citation>
    <scope>NUCLEOTIDE SEQUENCE</scope>
    <source>
        <strain evidence="2">GSO104</strain>
    </source>
</reference>
<accession>A0A6U3TW61</accession>
<evidence type="ECO:0008006" key="3">
    <source>
        <dbReference type="Google" id="ProtNLM"/>
    </source>
</evidence>
<dbReference type="EMBL" id="HBNS01060873">
    <property type="protein sequence ID" value="CAE4668288.1"/>
    <property type="molecule type" value="Transcribed_RNA"/>
</dbReference>
<proteinExistence type="predicted"/>